<evidence type="ECO:0000259" key="11">
    <source>
        <dbReference type="Pfam" id="PF11356"/>
    </source>
</evidence>
<accession>A0A411HFA9</accession>
<evidence type="ECO:0000313" key="13">
    <source>
        <dbReference type="EMBL" id="QBB69161.1"/>
    </source>
</evidence>
<sequence>MLNHLSFAEFDRLIRLAASALCALLVLACLWLMAQIVWTLLSRHDESASSVSAPAPIAANNAAAVSVAKWHLFGNPQSLASQLVRNAPATTLKLNLHGTLALEDPKTGMAMIADEQGIEQSYRIGDELPGGAKLQEVYTDHVILAHEGALETLALPRPEQHAPPPIAPGVPALAGANPLAAKGGNGFTPSVAPIYQAPIMAGGAVDWNKARTQVIQNPADLAGRVKMVQENGKMVGVQLTNASDTAMFASAGLQAGDIITAVNGTAVSDVGGIQQLFANTKSGTQLQVSVQRAGKPATLTVNLK</sequence>
<dbReference type="RefSeq" id="WP_129831417.1">
    <property type="nucleotide sequence ID" value="NZ_CP035704.1"/>
</dbReference>
<dbReference type="Pfam" id="PF11356">
    <property type="entry name" value="T2SSC"/>
    <property type="match status" value="1"/>
</dbReference>
<dbReference type="KEGG" id="xbc:ELE36_01535"/>
<comment type="subcellular location">
    <subcellularLocation>
        <location evidence="1">Cell inner membrane</location>
    </subcellularLocation>
</comment>
<keyword evidence="14" id="KW-1185">Reference proteome</keyword>
<evidence type="ECO:0000256" key="6">
    <source>
        <dbReference type="ARBA" id="ARBA00022692"/>
    </source>
</evidence>
<evidence type="ECO:0000259" key="12">
    <source>
        <dbReference type="Pfam" id="PF13180"/>
    </source>
</evidence>
<dbReference type="NCBIfam" id="TIGR01713">
    <property type="entry name" value="typeII_sec_gspC"/>
    <property type="match status" value="1"/>
</dbReference>
<dbReference type="Gene3D" id="2.30.42.10">
    <property type="match status" value="1"/>
</dbReference>
<gene>
    <name evidence="13" type="primary">gspC</name>
    <name evidence="13" type="ORF">ELE36_01535</name>
</gene>
<dbReference type="Pfam" id="PF13180">
    <property type="entry name" value="PDZ_2"/>
    <property type="match status" value="1"/>
</dbReference>
<evidence type="ECO:0000313" key="14">
    <source>
        <dbReference type="Proteomes" id="UP000291562"/>
    </source>
</evidence>
<dbReference type="GO" id="GO:0005886">
    <property type="term" value="C:plasma membrane"/>
    <property type="evidence" value="ECO:0007669"/>
    <property type="project" value="UniProtKB-SubCell"/>
</dbReference>
<comment type="similarity">
    <text evidence="2">Belongs to the GSP C family.</text>
</comment>
<dbReference type="Proteomes" id="UP000291562">
    <property type="component" value="Chromosome"/>
</dbReference>
<feature type="domain" description="Type II secretion system protein GspC N-terminal" evidence="11">
    <location>
        <begin position="24"/>
        <end position="155"/>
    </location>
</feature>
<evidence type="ECO:0000256" key="3">
    <source>
        <dbReference type="ARBA" id="ARBA00022448"/>
    </source>
</evidence>
<keyword evidence="7" id="KW-0653">Protein transport</keyword>
<keyword evidence="5" id="KW-0997">Cell inner membrane</keyword>
<dbReference type="OrthoDB" id="1491375at2"/>
<dbReference type="Gene3D" id="2.30.30.830">
    <property type="match status" value="1"/>
</dbReference>
<evidence type="ECO:0000256" key="10">
    <source>
        <dbReference type="SAM" id="Phobius"/>
    </source>
</evidence>
<feature type="domain" description="PDZ" evidence="12">
    <location>
        <begin position="236"/>
        <end position="303"/>
    </location>
</feature>
<protein>
    <submittedName>
        <fullName evidence="13">Type II secretion system protein GspC</fullName>
    </submittedName>
</protein>
<evidence type="ECO:0000256" key="1">
    <source>
        <dbReference type="ARBA" id="ARBA00004533"/>
    </source>
</evidence>
<evidence type="ECO:0000256" key="4">
    <source>
        <dbReference type="ARBA" id="ARBA00022475"/>
    </source>
</evidence>
<organism evidence="13 14">
    <name type="scientific">Pseudolysobacter antarcticus</name>
    <dbReference type="NCBI Taxonomy" id="2511995"/>
    <lineage>
        <taxon>Bacteria</taxon>
        <taxon>Pseudomonadati</taxon>
        <taxon>Pseudomonadota</taxon>
        <taxon>Gammaproteobacteria</taxon>
        <taxon>Lysobacterales</taxon>
        <taxon>Rhodanobacteraceae</taxon>
        <taxon>Pseudolysobacter</taxon>
    </lineage>
</organism>
<dbReference type="GO" id="GO:0015627">
    <property type="term" value="C:type II protein secretion system complex"/>
    <property type="evidence" value="ECO:0007669"/>
    <property type="project" value="InterPro"/>
</dbReference>
<reference evidence="13 14" key="1">
    <citation type="submission" date="2019-01" db="EMBL/GenBank/DDBJ databases">
        <title>Pseudolysobacter antarctica gen. nov., sp. nov., isolated from Fildes Peninsula, Antarctica.</title>
        <authorList>
            <person name="Wei Z."/>
            <person name="Peng F."/>
        </authorList>
    </citation>
    <scope>NUCLEOTIDE SEQUENCE [LARGE SCALE GENOMIC DNA]</scope>
    <source>
        <strain evidence="13 14">AQ6-296</strain>
    </source>
</reference>
<keyword evidence="3" id="KW-0813">Transport</keyword>
<feature type="transmembrane region" description="Helical" evidence="10">
    <location>
        <begin position="12"/>
        <end position="34"/>
    </location>
</feature>
<dbReference type="InterPro" id="IPR024961">
    <property type="entry name" value="T2SS_GspC_N"/>
</dbReference>
<keyword evidence="4" id="KW-1003">Cell membrane</keyword>
<name>A0A411HFA9_9GAMM</name>
<dbReference type="SUPFAM" id="SSF50156">
    <property type="entry name" value="PDZ domain-like"/>
    <property type="match status" value="1"/>
</dbReference>
<evidence type="ECO:0000256" key="5">
    <source>
        <dbReference type="ARBA" id="ARBA00022519"/>
    </source>
</evidence>
<keyword evidence="8 10" id="KW-1133">Transmembrane helix</keyword>
<keyword evidence="6 10" id="KW-0812">Transmembrane</keyword>
<dbReference type="AlphaFoldDB" id="A0A411HFA9"/>
<dbReference type="EMBL" id="CP035704">
    <property type="protein sequence ID" value="QBB69161.1"/>
    <property type="molecule type" value="Genomic_DNA"/>
</dbReference>
<evidence type="ECO:0000256" key="9">
    <source>
        <dbReference type="ARBA" id="ARBA00023136"/>
    </source>
</evidence>
<evidence type="ECO:0000256" key="8">
    <source>
        <dbReference type="ARBA" id="ARBA00022989"/>
    </source>
</evidence>
<dbReference type="InterPro" id="IPR036034">
    <property type="entry name" value="PDZ_sf"/>
</dbReference>
<proteinExistence type="inferred from homology"/>
<evidence type="ECO:0000256" key="7">
    <source>
        <dbReference type="ARBA" id="ARBA00022927"/>
    </source>
</evidence>
<keyword evidence="9 10" id="KW-0472">Membrane</keyword>
<dbReference type="InterPro" id="IPR001639">
    <property type="entry name" value="T2SS_protein-GspC"/>
</dbReference>
<evidence type="ECO:0000256" key="2">
    <source>
        <dbReference type="ARBA" id="ARBA00007986"/>
    </source>
</evidence>
<dbReference type="InterPro" id="IPR001478">
    <property type="entry name" value="PDZ"/>
</dbReference>
<dbReference type="GO" id="GO:0015628">
    <property type="term" value="P:protein secretion by the type II secretion system"/>
    <property type="evidence" value="ECO:0007669"/>
    <property type="project" value="InterPro"/>
</dbReference>